<dbReference type="EMBL" id="CP062796">
    <property type="protein sequence ID" value="QUL98133.1"/>
    <property type="molecule type" value="Genomic_DNA"/>
</dbReference>
<dbReference type="PANTHER" id="PTHR42912">
    <property type="entry name" value="METHYLTRANSFERASE"/>
    <property type="match status" value="1"/>
</dbReference>
<name>A0AAT9LD63_9FIRM</name>
<proteinExistence type="predicted"/>
<reference evidence="1" key="2">
    <citation type="journal article" date="2023" name="Biology">
        <title>Prokaryotic Life Associated with Coal-Fire Gas Vents Revealed by Metagenomics.</title>
        <authorList>
            <person name="Kadnikov V.V."/>
            <person name="Mardanov A.V."/>
            <person name="Beletsky A.V."/>
            <person name="Karnachuk O.V."/>
            <person name="Ravin N.V."/>
        </authorList>
    </citation>
    <scope>NUCLEOTIDE SEQUENCE</scope>
    <source>
        <strain evidence="1">Bu02</strain>
    </source>
</reference>
<dbReference type="InterPro" id="IPR050508">
    <property type="entry name" value="Methyltransf_Superfamily"/>
</dbReference>
<dbReference type="Pfam" id="PF13489">
    <property type="entry name" value="Methyltransf_23"/>
    <property type="match status" value="1"/>
</dbReference>
<dbReference type="PANTHER" id="PTHR42912:SF80">
    <property type="entry name" value="METHYLTRANSFERASE DOMAIN-CONTAINING PROTEIN"/>
    <property type="match status" value="1"/>
</dbReference>
<reference evidence="1" key="1">
    <citation type="submission" date="2020-10" db="EMBL/GenBank/DDBJ databases">
        <authorList>
            <person name="Kadnikov V."/>
            <person name="Beletsky A.V."/>
            <person name="Mardanov A.V."/>
            <person name="Karnachuk O.V."/>
            <person name="Ravin N.V."/>
        </authorList>
    </citation>
    <scope>NUCLEOTIDE SEQUENCE</scope>
    <source>
        <strain evidence="1">Bu02</strain>
    </source>
</reference>
<evidence type="ECO:0000313" key="1">
    <source>
        <dbReference type="EMBL" id="QUL98133.1"/>
    </source>
</evidence>
<dbReference type="Gene3D" id="3.40.50.150">
    <property type="entry name" value="Vaccinia Virus protein VP39"/>
    <property type="match status" value="1"/>
</dbReference>
<dbReference type="AlphaFoldDB" id="A0AAT9LD63"/>
<organism evidence="1">
    <name type="scientific">Candidatus Fermentithermobacillus carboniphilus</name>
    <dbReference type="NCBI Taxonomy" id="3085328"/>
    <lineage>
        <taxon>Bacteria</taxon>
        <taxon>Bacillati</taxon>
        <taxon>Bacillota</taxon>
        <taxon>Candidatus Fermentithermobacillia</taxon>
        <taxon>Candidatus Fermentithermobacillales</taxon>
        <taxon>Candidatus Fermentithermobacillaceae</taxon>
        <taxon>Candidatus Fermentithermobacillus</taxon>
    </lineage>
</organism>
<dbReference type="CDD" id="cd02440">
    <property type="entry name" value="AdoMet_MTases"/>
    <property type="match status" value="1"/>
</dbReference>
<sequence>MVDRSTWLKERRKMAEYRYDAIFSRDYDEKYGRIDPTHRQFVKKLLSLSPAGCTVLDAACGTGKYWSMIRDGGRSVVGTDQSSEMLKLAAKKHPGVPTAKIGLQEMTYTDEFFAIMCVDAMENVPPEDWALVLGNFARALKSGGYLYFTVEVAEESEIQEAYRRAREMGLPVVRGEYAHHGGYHYYPRPQQVERWVAQSGLEIVEKSVGDGYLHYLVRKD</sequence>
<accession>A0AAT9LD63</accession>
<keyword evidence="1" id="KW-0808">Transferase</keyword>
<dbReference type="KEGG" id="fcz:IMF26_08775"/>
<protein>
    <submittedName>
        <fullName evidence="1">Class I SAM-dependent methyltransferase</fullName>
    </submittedName>
</protein>
<dbReference type="GO" id="GO:0032259">
    <property type="term" value="P:methylation"/>
    <property type="evidence" value="ECO:0007669"/>
    <property type="project" value="UniProtKB-KW"/>
</dbReference>
<keyword evidence="1" id="KW-0489">Methyltransferase</keyword>
<gene>
    <name evidence="1" type="ORF">IMF26_08775</name>
</gene>
<dbReference type="InterPro" id="IPR029063">
    <property type="entry name" value="SAM-dependent_MTases_sf"/>
</dbReference>
<dbReference type="SUPFAM" id="SSF53335">
    <property type="entry name" value="S-adenosyl-L-methionine-dependent methyltransferases"/>
    <property type="match status" value="1"/>
</dbReference>
<dbReference type="GO" id="GO:0008168">
    <property type="term" value="F:methyltransferase activity"/>
    <property type="evidence" value="ECO:0007669"/>
    <property type="project" value="UniProtKB-KW"/>
</dbReference>